<evidence type="ECO:0000313" key="2">
    <source>
        <dbReference type="Proteomes" id="UP000186905"/>
    </source>
</evidence>
<name>A0A1Q9GMQ1_9GAMM</name>
<gene>
    <name evidence="1" type="ORF">BIT28_18130</name>
</gene>
<reference evidence="1 2" key="1">
    <citation type="submission" date="2016-09" db="EMBL/GenBank/DDBJ databases">
        <title>Photobacterium proteolyticum sp. nov. a protease producing bacterium isolated from ocean sediments of Laizhou Bay.</title>
        <authorList>
            <person name="Li Y."/>
        </authorList>
    </citation>
    <scope>NUCLEOTIDE SEQUENCE [LARGE SCALE GENOMIC DNA]</scope>
    <source>
        <strain evidence="1 2">13-12</strain>
    </source>
</reference>
<dbReference type="PROSITE" id="PS00018">
    <property type="entry name" value="EF_HAND_1"/>
    <property type="match status" value="1"/>
</dbReference>
<evidence type="ECO:0000313" key="1">
    <source>
        <dbReference type="EMBL" id="OLQ75938.1"/>
    </source>
</evidence>
<proteinExistence type="predicted"/>
<sequence length="715" mass="80998">MLWHGLGLVAGLLLAYQAYAQIYPSTGAAWVLPGSWDEPLATSFFNTTQDVKDWEASHADIIFGGMQDVDVNRQTIAVGYIYSQKLDCRPGKQSAWLNKQAALSGVDMEDGFMHFAEDTLLAVDNPSSGMDYLLKGQPYHLLLVRNNQFSTARLPLTLQPGDEVILFSSYPLDALELVADGSPLLKRNLTDENGNVAGWKKMKVDWSHSDLGAASEQLPIFDGGDSQGESLLGQKILTGNLEYKKAWHSAWPYYQQRKLNSGNIGLDNGLKTWMVKLAWPDETRLSALRIKPWLRLDAKQLRIPGWDRANDQDGDGYVSDVEFSERPNTKASARFRHQARLIPASNMWPGTCWYRVSFVNDAFNEVHANWYRHDWLRQGLSGAYNDDMAKLLDSNQFSVHEGGQLSELPFKAGTTDAATEYAKQLADFLLRVKKKTQTTWLAANISEINLWHYSVWPVQLRDVIDLWLREHYLTPAMGLQKMQRAWETFALAKAGDKSVIMASVKGGRSELAPSSDLAWQRDIETGLAQYYFFNLPGYTFFHSWNQTYFYGSGNTTLRNWYRQGVPKNWVYQPTGMLEIDIGRPVNIPKGHKAVIWENKGDKAKTSASMISDIALKPANWFWLYRSGWFGDFPREGVIARRYSEGLVVYRAVKERNQKGFLLAKPMRISLPGEYQRINYDGSLGEPMRYIELGGYEGAVLKKVPWPNVTVVGESF</sequence>
<dbReference type="RefSeq" id="WP_075763717.1">
    <property type="nucleotide sequence ID" value="NZ_MJIL01000069.1"/>
</dbReference>
<dbReference type="Proteomes" id="UP000186905">
    <property type="component" value="Unassembled WGS sequence"/>
</dbReference>
<dbReference type="OrthoDB" id="5809593at2"/>
<dbReference type="AlphaFoldDB" id="A0A1Q9GMQ1"/>
<keyword evidence="2" id="KW-1185">Reference proteome</keyword>
<accession>A0A1Q9GMQ1</accession>
<organism evidence="1 2">
    <name type="scientific">Photobacterium proteolyticum</name>
    <dbReference type="NCBI Taxonomy" id="1903952"/>
    <lineage>
        <taxon>Bacteria</taxon>
        <taxon>Pseudomonadati</taxon>
        <taxon>Pseudomonadota</taxon>
        <taxon>Gammaproteobacteria</taxon>
        <taxon>Vibrionales</taxon>
        <taxon>Vibrionaceae</taxon>
        <taxon>Photobacterium</taxon>
    </lineage>
</organism>
<dbReference type="InterPro" id="IPR018247">
    <property type="entry name" value="EF_Hand_1_Ca_BS"/>
</dbReference>
<comment type="caution">
    <text evidence="1">The sequence shown here is derived from an EMBL/GenBank/DDBJ whole genome shotgun (WGS) entry which is preliminary data.</text>
</comment>
<dbReference type="STRING" id="1903952.BIT28_18130"/>
<protein>
    <submittedName>
        <fullName evidence="1">Uncharacterized protein</fullName>
    </submittedName>
</protein>
<dbReference type="EMBL" id="MJIL01000069">
    <property type="protein sequence ID" value="OLQ75938.1"/>
    <property type="molecule type" value="Genomic_DNA"/>
</dbReference>